<dbReference type="Gene3D" id="3.30.300.210">
    <property type="entry name" value="Nutrient germinant receptor protein C, domain 3"/>
    <property type="match status" value="1"/>
</dbReference>
<dbReference type="Proteomes" id="UP000680045">
    <property type="component" value="Unassembled WGS sequence"/>
</dbReference>
<dbReference type="AlphaFoldDB" id="A0A941J3B8"/>
<name>A0A941J3B8_9BACI</name>
<reference evidence="2" key="1">
    <citation type="submission" date="2021-04" db="EMBL/GenBank/DDBJ databases">
        <title>Whole genome sequencing of Enterococci isolates from hospitalized patients.</title>
        <authorList>
            <person name="Ogoti B.M."/>
            <person name="Onyambu F.G."/>
        </authorList>
    </citation>
    <scope>NUCLEOTIDE SEQUENCE</scope>
    <source>
        <strain evidence="2">242</strain>
    </source>
</reference>
<evidence type="ECO:0000313" key="2">
    <source>
        <dbReference type="EMBL" id="MBR8645723.1"/>
    </source>
</evidence>
<comment type="caution">
    <text evidence="2">The sequence shown here is derived from an EMBL/GenBank/DDBJ whole genome shotgun (WGS) entry which is preliminary data.</text>
</comment>
<protein>
    <recommendedName>
        <fullName evidence="1">Spore germination GerAC-like C-terminal domain-containing protein</fullName>
    </recommendedName>
</protein>
<accession>A0A941J3B8</accession>
<sequence length="92" mass="10736">MGKYIPYEEGFLYKVLSENFKLGSYEIKWKENDFTDINNVESRVHYHISNANQDPKARIEVKMKASLLEVQGYDLGKEVDLKNRGKGRAGHW</sequence>
<dbReference type="InterPro" id="IPR046953">
    <property type="entry name" value="Spore_GerAC-like_C"/>
</dbReference>
<dbReference type="Pfam" id="PF05504">
    <property type="entry name" value="Spore_GerAC"/>
    <property type="match status" value="1"/>
</dbReference>
<feature type="domain" description="Spore germination GerAC-like C-terminal" evidence="1">
    <location>
        <begin position="4"/>
        <end position="81"/>
    </location>
</feature>
<organism evidence="2 3">
    <name type="scientific">Peribacillus frigoritolerans</name>
    <dbReference type="NCBI Taxonomy" id="450367"/>
    <lineage>
        <taxon>Bacteria</taxon>
        <taxon>Bacillati</taxon>
        <taxon>Bacillota</taxon>
        <taxon>Bacilli</taxon>
        <taxon>Bacillales</taxon>
        <taxon>Bacillaceae</taxon>
        <taxon>Peribacillus</taxon>
    </lineage>
</organism>
<dbReference type="EMBL" id="JAGTPW010000048">
    <property type="protein sequence ID" value="MBR8645723.1"/>
    <property type="molecule type" value="Genomic_DNA"/>
</dbReference>
<proteinExistence type="predicted"/>
<evidence type="ECO:0000313" key="3">
    <source>
        <dbReference type="Proteomes" id="UP000680045"/>
    </source>
</evidence>
<dbReference type="InterPro" id="IPR038501">
    <property type="entry name" value="Spore_GerAC_C_sf"/>
</dbReference>
<evidence type="ECO:0000259" key="1">
    <source>
        <dbReference type="Pfam" id="PF05504"/>
    </source>
</evidence>
<gene>
    <name evidence="2" type="ORF">KEH51_22070</name>
</gene>